<sequence>MLRVAEAQKIYLDSLGSLLHHKSLAKEERIKILCKMARANFEKNLPLSFRQTDEALKLSTGLKDGKSKAVIFATLIHLYVWKKDLKHAYQSRDSALYYSSKTKDRVALGFVWFRNGWLDLINDENDKATTKLLKAIDYFKGQDAYEYESMVYHYLASFYGYGNNPAKQEKYAALCYQTAIKSKQVDVLNNAYFTIGQTYFDRFKLDTTKRNLLDSALLTYKKALILSKKQEGRLLIYSNTAAVALNTANTYFQYFPASYRDSAEKYVDIAIEIATKTNLQEVLLNSYGLKSEYALRDGNYDQAEKILLAGLGKIADGVVKMPLTQARIYQGLSNIAEKKGDNRAALNYLKQYVAFYKKAFDEEKINNTISIEAEYQSEKKEQEIAYLHQQTAYTKKLNIFYIISGLTGIAALLFLLISYNYKLKASVRKQELIDQQKDAAELKAQLKEAEALQLQAEQALLKERQDRLEREVLAGNLQIEEKNELLELLSGKVNNESDLSLDDQIKKVINQQKKMDKDFEEYKADFFDTNPAFFERLQQKANYTLTRLDLKYCSYMLMGLSNKEVSIRLGIEPKSVRMSRYRLKQKLGLGKDEDLNLFLQNIG</sequence>
<name>A0A366L9J6_9SPHI</name>
<keyword evidence="2" id="KW-1133">Transmembrane helix</keyword>
<dbReference type="AlphaFoldDB" id="A0A366L9J6"/>
<dbReference type="GO" id="GO:0006355">
    <property type="term" value="P:regulation of DNA-templated transcription"/>
    <property type="evidence" value="ECO:0007669"/>
    <property type="project" value="InterPro"/>
</dbReference>
<dbReference type="RefSeq" id="WP_113948069.1">
    <property type="nucleotide sequence ID" value="NZ_QNQU01000004.1"/>
</dbReference>
<dbReference type="InterPro" id="IPR000792">
    <property type="entry name" value="Tscrpt_reg_LuxR_C"/>
</dbReference>
<dbReference type="OrthoDB" id="1090267at2"/>
<dbReference type="SUPFAM" id="SSF48452">
    <property type="entry name" value="TPR-like"/>
    <property type="match status" value="1"/>
</dbReference>
<dbReference type="Proteomes" id="UP000252081">
    <property type="component" value="Unassembled WGS sequence"/>
</dbReference>
<evidence type="ECO:0000256" key="1">
    <source>
        <dbReference type="SAM" id="Coils"/>
    </source>
</evidence>
<accession>A0A366L9J6</accession>
<feature type="domain" description="HTH luxR-type" evidence="3">
    <location>
        <begin position="559"/>
        <end position="586"/>
    </location>
</feature>
<proteinExistence type="predicted"/>
<feature type="transmembrane region" description="Helical" evidence="2">
    <location>
        <begin position="399"/>
        <end position="419"/>
    </location>
</feature>
<dbReference type="EMBL" id="QNQU01000004">
    <property type="protein sequence ID" value="RBQ10139.1"/>
    <property type="molecule type" value="Genomic_DNA"/>
</dbReference>
<evidence type="ECO:0000313" key="5">
    <source>
        <dbReference type="Proteomes" id="UP000252081"/>
    </source>
</evidence>
<keyword evidence="2" id="KW-0812">Transmembrane</keyword>
<gene>
    <name evidence="4" type="ORF">DRW42_05815</name>
</gene>
<dbReference type="InterPro" id="IPR036388">
    <property type="entry name" value="WH-like_DNA-bd_sf"/>
</dbReference>
<dbReference type="Gene3D" id="1.10.10.10">
    <property type="entry name" value="Winged helix-like DNA-binding domain superfamily/Winged helix DNA-binding domain"/>
    <property type="match status" value="1"/>
</dbReference>
<dbReference type="SUPFAM" id="SSF46894">
    <property type="entry name" value="C-terminal effector domain of the bipartite response regulators"/>
    <property type="match status" value="1"/>
</dbReference>
<evidence type="ECO:0000313" key="4">
    <source>
        <dbReference type="EMBL" id="RBQ10139.1"/>
    </source>
</evidence>
<protein>
    <submittedName>
        <fullName evidence="4">LuxR family transcriptional regulator</fullName>
    </submittedName>
</protein>
<dbReference type="GO" id="GO:0003677">
    <property type="term" value="F:DNA binding"/>
    <property type="evidence" value="ECO:0007669"/>
    <property type="project" value="InterPro"/>
</dbReference>
<dbReference type="SMART" id="SM00421">
    <property type="entry name" value="HTH_LUXR"/>
    <property type="match status" value="1"/>
</dbReference>
<dbReference type="InterPro" id="IPR011990">
    <property type="entry name" value="TPR-like_helical_dom_sf"/>
</dbReference>
<organism evidence="4 5">
    <name type="scientific">Pedobacter miscanthi</name>
    <dbReference type="NCBI Taxonomy" id="2259170"/>
    <lineage>
        <taxon>Bacteria</taxon>
        <taxon>Pseudomonadati</taxon>
        <taxon>Bacteroidota</taxon>
        <taxon>Sphingobacteriia</taxon>
        <taxon>Sphingobacteriales</taxon>
        <taxon>Sphingobacteriaceae</taxon>
        <taxon>Pedobacter</taxon>
    </lineage>
</organism>
<dbReference type="InterPro" id="IPR016032">
    <property type="entry name" value="Sig_transdc_resp-reg_C-effctor"/>
</dbReference>
<comment type="caution">
    <text evidence="4">The sequence shown here is derived from an EMBL/GenBank/DDBJ whole genome shotgun (WGS) entry which is preliminary data.</text>
</comment>
<keyword evidence="1" id="KW-0175">Coiled coil</keyword>
<feature type="coiled-coil region" evidence="1">
    <location>
        <begin position="429"/>
        <end position="471"/>
    </location>
</feature>
<reference evidence="4 5" key="1">
    <citation type="submission" date="2018-07" db="EMBL/GenBank/DDBJ databases">
        <title>A draft genome of a endophytic bacteria, a new species of Pedobacter.</title>
        <authorList>
            <person name="Zhang Z.D."/>
            <person name="Chen Z.J."/>
        </authorList>
    </citation>
    <scope>NUCLEOTIDE SEQUENCE [LARGE SCALE GENOMIC DNA]</scope>
    <source>
        <strain evidence="4 5">RS10</strain>
    </source>
</reference>
<dbReference type="Gene3D" id="1.25.40.10">
    <property type="entry name" value="Tetratricopeptide repeat domain"/>
    <property type="match status" value="1"/>
</dbReference>
<dbReference type="PROSITE" id="PS00622">
    <property type="entry name" value="HTH_LUXR_1"/>
    <property type="match status" value="1"/>
</dbReference>
<evidence type="ECO:0000256" key="2">
    <source>
        <dbReference type="SAM" id="Phobius"/>
    </source>
</evidence>
<keyword evidence="2" id="KW-0472">Membrane</keyword>
<keyword evidence="5" id="KW-1185">Reference proteome</keyword>
<dbReference type="Pfam" id="PF00196">
    <property type="entry name" value="GerE"/>
    <property type="match status" value="1"/>
</dbReference>
<evidence type="ECO:0000259" key="3">
    <source>
        <dbReference type="PROSITE" id="PS00622"/>
    </source>
</evidence>